<name>A0ABW7GPM3_9BURK</name>
<comment type="caution">
    <text evidence="3">The sequence shown here is derived from an EMBL/GenBank/DDBJ whole genome shotgun (WGS) entry which is preliminary data.</text>
</comment>
<evidence type="ECO:0000313" key="3">
    <source>
        <dbReference type="EMBL" id="MFG6463893.1"/>
    </source>
</evidence>
<dbReference type="PANTHER" id="PTHR35147">
    <property type="entry name" value="CHEMORECEPTOR GLUTAMINE DEAMIDASE CHED-RELATED"/>
    <property type="match status" value="1"/>
</dbReference>
<accession>A0ABW7GPM3</accession>
<dbReference type="SUPFAM" id="SSF64438">
    <property type="entry name" value="CNF1/YfiH-like putative cysteine hydrolases"/>
    <property type="match status" value="1"/>
</dbReference>
<gene>
    <name evidence="3" type="ORF">ACG04Q_20120</name>
</gene>
<dbReference type="InterPro" id="IPR011324">
    <property type="entry name" value="Cytotoxic_necrot_fac-like_cat"/>
</dbReference>
<evidence type="ECO:0000313" key="4">
    <source>
        <dbReference type="Proteomes" id="UP001606302"/>
    </source>
</evidence>
<dbReference type="Gene3D" id="3.30.1330.200">
    <property type="match status" value="1"/>
</dbReference>
<reference evidence="3 4" key="1">
    <citation type="submission" date="2024-08" db="EMBL/GenBank/DDBJ databases">
        <authorList>
            <person name="Lu H."/>
        </authorList>
    </citation>
    <scope>NUCLEOTIDE SEQUENCE [LARGE SCALE GENOMIC DNA]</scope>
    <source>
        <strain evidence="3 4">DXS20W</strain>
    </source>
</reference>
<dbReference type="PANTHER" id="PTHR35147:SF1">
    <property type="entry name" value="CHEMORECEPTOR GLUTAMINE DEAMIDASE CHED-RELATED"/>
    <property type="match status" value="1"/>
</dbReference>
<dbReference type="InterPro" id="IPR005659">
    <property type="entry name" value="Chemorcpt_Glu_NH3ase_CheD"/>
</dbReference>
<dbReference type="Proteomes" id="UP001606302">
    <property type="component" value="Unassembled WGS sequence"/>
</dbReference>
<protein>
    <submittedName>
        <fullName evidence="3">Chemotaxis protein CheD</fullName>
    </submittedName>
</protein>
<evidence type="ECO:0000256" key="1">
    <source>
        <dbReference type="ARBA" id="ARBA00022500"/>
    </source>
</evidence>
<keyword evidence="2" id="KW-0378">Hydrolase</keyword>
<dbReference type="RefSeq" id="WP_394513112.1">
    <property type="nucleotide sequence ID" value="NZ_JBIGHX010000008.1"/>
</dbReference>
<dbReference type="Pfam" id="PF03975">
    <property type="entry name" value="CheD"/>
    <property type="match status" value="1"/>
</dbReference>
<organism evidence="3 4">
    <name type="scientific">Pelomonas lactea</name>
    <dbReference type="NCBI Taxonomy" id="3299030"/>
    <lineage>
        <taxon>Bacteria</taxon>
        <taxon>Pseudomonadati</taxon>
        <taxon>Pseudomonadota</taxon>
        <taxon>Betaproteobacteria</taxon>
        <taxon>Burkholderiales</taxon>
        <taxon>Sphaerotilaceae</taxon>
        <taxon>Roseateles</taxon>
    </lineage>
</organism>
<sequence>MTPAHVTLHPGDVACVDRGGRLETLLGSCVAIVLTDPRRTVGAMCHVVHAGAPTGGCNTAYGDGALAEMARQLRSRGIDARQCQAWVYGGGNMFPGQVGDTAAQGNVGAANMTWALEALQRAGVHVLGASVGGHAYRKLRWTVGPEAPEVEAVHMALPPGPKASTP</sequence>
<keyword evidence="4" id="KW-1185">Reference proteome</keyword>
<evidence type="ECO:0000256" key="2">
    <source>
        <dbReference type="ARBA" id="ARBA00022801"/>
    </source>
</evidence>
<dbReference type="CDD" id="cd16352">
    <property type="entry name" value="CheD"/>
    <property type="match status" value="1"/>
</dbReference>
<dbReference type="EMBL" id="JBIGHX010000008">
    <property type="protein sequence ID" value="MFG6463893.1"/>
    <property type="molecule type" value="Genomic_DNA"/>
</dbReference>
<keyword evidence="1" id="KW-0145">Chemotaxis</keyword>
<dbReference type="InterPro" id="IPR038592">
    <property type="entry name" value="CheD-like_sf"/>
</dbReference>
<proteinExistence type="predicted"/>